<dbReference type="Proteomes" id="UP000596827">
    <property type="component" value="Unassembled WGS sequence"/>
</dbReference>
<reference evidence="1" key="1">
    <citation type="submission" date="2020-08" db="EMBL/GenBank/DDBJ databases">
        <title>Ramlibacter sp. GTP1 16S ribosomal RNA gene genome sequencing and assembly.</title>
        <authorList>
            <person name="Kang M."/>
        </authorList>
    </citation>
    <scope>NUCLEOTIDE SEQUENCE</scope>
    <source>
        <strain evidence="1">GTP1</strain>
    </source>
</reference>
<proteinExistence type="predicted"/>
<dbReference type="EMBL" id="JACORU010000028">
    <property type="protein sequence ID" value="MBC5768719.1"/>
    <property type="molecule type" value="Genomic_DNA"/>
</dbReference>
<dbReference type="RefSeq" id="WP_187085686.1">
    <property type="nucleotide sequence ID" value="NZ_JACORU010000028.1"/>
</dbReference>
<organism evidence="1 2">
    <name type="scientific">Ramlibacter albus</name>
    <dbReference type="NCBI Taxonomy" id="2079448"/>
    <lineage>
        <taxon>Bacteria</taxon>
        <taxon>Pseudomonadati</taxon>
        <taxon>Pseudomonadota</taxon>
        <taxon>Betaproteobacteria</taxon>
        <taxon>Burkholderiales</taxon>
        <taxon>Comamonadaceae</taxon>
        <taxon>Ramlibacter</taxon>
    </lineage>
</organism>
<comment type="caution">
    <text evidence="1">The sequence shown here is derived from an EMBL/GenBank/DDBJ whole genome shotgun (WGS) entry which is preliminary data.</text>
</comment>
<accession>A0A923MGA6</accession>
<evidence type="ECO:0000313" key="2">
    <source>
        <dbReference type="Proteomes" id="UP000596827"/>
    </source>
</evidence>
<sequence length="153" mass="16795">MTKTEKILAAYERFGAAIAAIPDERAQALHRTSVGAREFIANARAQNPRVTASQVGAGLEQGLRETPGLIQGVAPAWRAQAAAAFHNAVLSVYPEFMVLESERLKKVLARGKIRSEAEFHRVRYEIDLLEGDSGRKDELSTLYALVDSFEARA</sequence>
<keyword evidence="2" id="KW-1185">Reference proteome</keyword>
<evidence type="ECO:0000313" key="1">
    <source>
        <dbReference type="EMBL" id="MBC5768719.1"/>
    </source>
</evidence>
<dbReference type="AlphaFoldDB" id="A0A923MGA6"/>
<gene>
    <name evidence="1" type="ORF">H8R02_29940</name>
</gene>
<name>A0A923MGA6_9BURK</name>
<protein>
    <submittedName>
        <fullName evidence="1">Uncharacterized protein</fullName>
    </submittedName>
</protein>